<organism evidence="1 2">
    <name type="scientific">Pristionchus entomophagus</name>
    <dbReference type="NCBI Taxonomy" id="358040"/>
    <lineage>
        <taxon>Eukaryota</taxon>
        <taxon>Metazoa</taxon>
        <taxon>Ecdysozoa</taxon>
        <taxon>Nematoda</taxon>
        <taxon>Chromadorea</taxon>
        <taxon>Rhabditida</taxon>
        <taxon>Rhabditina</taxon>
        <taxon>Diplogasteromorpha</taxon>
        <taxon>Diplogasteroidea</taxon>
        <taxon>Neodiplogasteridae</taxon>
        <taxon>Pristionchus</taxon>
    </lineage>
</organism>
<keyword evidence="2" id="KW-1185">Reference proteome</keyword>
<gene>
    <name evidence="1" type="ORF">PENTCL1PPCAC_28089</name>
</gene>
<dbReference type="AlphaFoldDB" id="A0AAV5UFV6"/>
<evidence type="ECO:0000313" key="1">
    <source>
        <dbReference type="EMBL" id="GMT05915.1"/>
    </source>
</evidence>
<reference evidence="1" key="1">
    <citation type="submission" date="2023-10" db="EMBL/GenBank/DDBJ databases">
        <title>Genome assembly of Pristionchus species.</title>
        <authorList>
            <person name="Yoshida K."/>
            <person name="Sommer R.J."/>
        </authorList>
    </citation>
    <scope>NUCLEOTIDE SEQUENCE</scope>
    <source>
        <strain evidence="1">RS0144</strain>
    </source>
</reference>
<proteinExistence type="predicted"/>
<name>A0AAV5UFV6_9BILA</name>
<sequence length="75" mass="8874">HISRFAGGLTQHLRRGIMRLQDRRWNHQGITQGHLRTDRNEGSVRRCGKYGIVLPTSMWSRRLSENSLYPFFCNF</sequence>
<evidence type="ECO:0000313" key="2">
    <source>
        <dbReference type="Proteomes" id="UP001432027"/>
    </source>
</evidence>
<protein>
    <submittedName>
        <fullName evidence="1">Uncharacterized protein</fullName>
    </submittedName>
</protein>
<dbReference type="EMBL" id="BTSX01000006">
    <property type="protein sequence ID" value="GMT05915.1"/>
    <property type="molecule type" value="Genomic_DNA"/>
</dbReference>
<comment type="caution">
    <text evidence="1">The sequence shown here is derived from an EMBL/GenBank/DDBJ whole genome shotgun (WGS) entry which is preliminary data.</text>
</comment>
<dbReference type="Proteomes" id="UP001432027">
    <property type="component" value="Unassembled WGS sequence"/>
</dbReference>
<feature type="non-terminal residue" evidence="1">
    <location>
        <position position="1"/>
    </location>
</feature>
<accession>A0AAV5UFV6</accession>